<dbReference type="InterPro" id="IPR009061">
    <property type="entry name" value="DNA-bd_dom_put_sf"/>
</dbReference>
<name>A0A644Y994_9ZZZZ</name>
<sequence>MSEINQSSKCRLPRNVIIKAPGLLPMLYTPREIAEELDLPEKTLRDWLTQGAPHSRDERDHLWVDGRQFAAWVEAQRQIKRQSHGKLKEGEGYCLRCNLIVQIENPVVCHIKGKLYHIKGKCPTCGCTINRGGRYDRASELPQG</sequence>
<evidence type="ECO:0000313" key="1">
    <source>
        <dbReference type="EMBL" id="MPM22674.1"/>
    </source>
</evidence>
<organism evidence="1">
    <name type="scientific">bioreactor metagenome</name>
    <dbReference type="NCBI Taxonomy" id="1076179"/>
    <lineage>
        <taxon>unclassified sequences</taxon>
        <taxon>metagenomes</taxon>
        <taxon>ecological metagenomes</taxon>
    </lineage>
</organism>
<dbReference type="AlphaFoldDB" id="A0A644Y994"/>
<evidence type="ECO:0008006" key="2">
    <source>
        <dbReference type="Google" id="ProtNLM"/>
    </source>
</evidence>
<protein>
    <recommendedName>
        <fullName evidence="2">Helix-turn-helix domain-containing protein</fullName>
    </recommendedName>
</protein>
<dbReference type="EMBL" id="VSSQ01003860">
    <property type="protein sequence ID" value="MPM22674.1"/>
    <property type="molecule type" value="Genomic_DNA"/>
</dbReference>
<comment type="caution">
    <text evidence="1">The sequence shown here is derived from an EMBL/GenBank/DDBJ whole genome shotgun (WGS) entry which is preliminary data.</text>
</comment>
<accession>A0A644Y994</accession>
<proteinExistence type="predicted"/>
<gene>
    <name evidence="1" type="ORF">SDC9_69132</name>
</gene>
<dbReference type="SUPFAM" id="SSF46955">
    <property type="entry name" value="Putative DNA-binding domain"/>
    <property type="match status" value="1"/>
</dbReference>
<reference evidence="1" key="1">
    <citation type="submission" date="2019-08" db="EMBL/GenBank/DDBJ databases">
        <authorList>
            <person name="Kucharzyk K."/>
            <person name="Murdoch R.W."/>
            <person name="Higgins S."/>
            <person name="Loffler F."/>
        </authorList>
    </citation>
    <scope>NUCLEOTIDE SEQUENCE</scope>
</reference>